<evidence type="ECO:0000256" key="3">
    <source>
        <dbReference type="PROSITE-ProRule" id="PRU00284"/>
    </source>
</evidence>
<dbReference type="GO" id="GO:0004888">
    <property type="term" value="F:transmembrane signaling receptor activity"/>
    <property type="evidence" value="ECO:0007669"/>
    <property type="project" value="InterPro"/>
</dbReference>
<proteinExistence type="inferred from homology"/>
<dbReference type="SUPFAM" id="SSF58104">
    <property type="entry name" value="Methyl-accepting chemotaxis protein (MCP) signaling domain"/>
    <property type="match status" value="1"/>
</dbReference>
<dbReference type="AlphaFoldDB" id="A0A1H9S1W3"/>
<evidence type="ECO:0000313" key="8">
    <source>
        <dbReference type="Proteomes" id="UP000199318"/>
    </source>
</evidence>
<dbReference type="InterPro" id="IPR012292">
    <property type="entry name" value="Globin/Proto"/>
</dbReference>
<keyword evidence="4" id="KW-0175">Coiled coil</keyword>
<feature type="coiled-coil region" evidence="4">
    <location>
        <begin position="188"/>
        <end position="219"/>
    </location>
</feature>
<dbReference type="InterPro" id="IPR009050">
    <property type="entry name" value="Globin-like_sf"/>
</dbReference>
<dbReference type="InterPro" id="IPR044398">
    <property type="entry name" value="Globin-sensor_dom"/>
</dbReference>
<dbReference type="STRING" id="1464123.SAMN05444126_10614"/>
<dbReference type="SMART" id="SM00283">
    <property type="entry name" value="MA"/>
    <property type="match status" value="1"/>
</dbReference>
<dbReference type="Proteomes" id="UP000199318">
    <property type="component" value="Unassembled WGS sequence"/>
</dbReference>
<dbReference type="EMBL" id="FOGV01000006">
    <property type="protein sequence ID" value="SER79010.1"/>
    <property type="molecule type" value="Genomic_DNA"/>
</dbReference>
<dbReference type="InterPro" id="IPR039379">
    <property type="entry name" value="Protoglobin_sensor_dom"/>
</dbReference>
<feature type="domain" description="Methyl-accepting transducer" evidence="6">
    <location>
        <begin position="204"/>
        <end position="424"/>
    </location>
</feature>
<dbReference type="InterPro" id="IPR004090">
    <property type="entry name" value="Chemotax_Me-accpt_rcpt"/>
</dbReference>
<dbReference type="GO" id="GO:0006935">
    <property type="term" value="P:chemotaxis"/>
    <property type="evidence" value="ECO:0007669"/>
    <property type="project" value="InterPro"/>
</dbReference>
<evidence type="ECO:0000256" key="5">
    <source>
        <dbReference type="SAM" id="MobiDB-lite"/>
    </source>
</evidence>
<organism evidence="7 8">
    <name type="scientific">Salisediminibacterium halotolerans</name>
    <dbReference type="NCBI Taxonomy" id="517425"/>
    <lineage>
        <taxon>Bacteria</taxon>
        <taxon>Bacillati</taxon>
        <taxon>Bacillota</taxon>
        <taxon>Bacilli</taxon>
        <taxon>Bacillales</taxon>
        <taxon>Bacillaceae</taxon>
        <taxon>Salisediminibacterium</taxon>
    </lineage>
</organism>
<evidence type="ECO:0000313" key="7">
    <source>
        <dbReference type="EMBL" id="SER79010.1"/>
    </source>
</evidence>
<dbReference type="RefSeq" id="WP_177169642.1">
    <property type="nucleotide sequence ID" value="NZ_FOGV01000006.1"/>
</dbReference>
<dbReference type="Pfam" id="PF11563">
    <property type="entry name" value="Protoglobin"/>
    <property type="match status" value="1"/>
</dbReference>
<comment type="caution">
    <text evidence="7">The sequence shown here is derived from an EMBL/GenBank/DDBJ whole genome shotgun (WGS) entry which is preliminary data.</text>
</comment>
<reference evidence="8" key="1">
    <citation type="submission" date="2016-10" db="EMBL/GenBank/DDBJ databases">
        <authorList>
            <person name="de Groot N.N."/>
        </authorList>
    </citation>
    <scope>NUCLEOTIDE SEQUENCE [LARGE SCALE GENOMIC DNA]</scope>
    <source>
        <strain evidence="8">10nlg</strain>
    </source>
</reference>
<dbReference type="CDD" id="cd01068">
    <property type="entry name" value="globin_sensor"/>
    <property type="match status" value="1"/>
</dbReference>
<dbReference type="PANTHER" id="PTHR32089:SF118">
    <property type="entry name" value="HEME-BASED AEROTACTIC TRANSDUCER HEMAT"/>
    <property type="match status" value="1"/>
</dbReference>
<dbReference type="Pfam" id="PF00015">
    <property type="entry name" value="MCPsignal"/>
    <property type="match status" value="1"/>
</dbReference>
<dbReference type="GO" id="GO:0019825">
    <property type="term" value="F:oxygen binding"/>
    <property type="evidence" value="ECO:0007669"/>
    <property type="project" value="InterPro"/>
</dbReference>
<accession>A0A1H9S1W3</accession>
<name>A0A1H9S1W3_9BACI</name>
<evidence type="ECO:0000259" key="6">
    <source>
        <dbReference type="PROSITE" id="PS50111"/>
    </source>
</evidence>
<protein>
    <submittedName>
        <fullName evidence="7">Heam-based aerotactic trancducer</fullName>
    </submittedName>
</protein>
<keyword evidence="8" id="KW-1185">Reference proteome</keyword>
<dbReference type="Gene3D" id="1.10.287.950">
    <property type="entry name" value="Methyl-accepting chemotaxis protein"/>
    <property type="match status" value="1"/>
</dbReference>
<sequence length="437" mass="48722">MWGIGRSSSKRDKGKLYIEDAEAEKKAVNLTVPNETVQKQLDLIGLTEDDLAILRQLRPFVTDQSAEMTDAFYTYLLSVPELKEKVEQYSSVRRLKKTLTVHIGEMFTGQIDQAYYEKRSRIAKMHFYIGLSSKWYMGSFQSLLIALMRLCNGRYTTDHERIRAAEACTKILNFEQQLVLEAYDEAILREKENDHEQVKNTLKEQIASVTEELMALSEQTHASVDQLISSSEEVSSTVKDSSNHAEKTQTQAEQGELQIRSLSEKMAALESSSRTVDQLMVSLTSSSAEIERVVGIVKGIADQTNLLALNSAIEAARAGEYGKGFAVVSDEVRKLSEETKQSVSTIERLISSSAGYISEVNEAIKEVAGFVESGNDETEETAEMFRHIKVTLEDNQAAVKEVDAEFSSLVEVIKEIGSASDKVARSAQELNEKARDA</sequence>
<evidence type="ECO:0000256" key="2">
    <source>
        <dbReference type="ARBA" id="ARBA00029447"/>
    </source>
</evidence>
<evidence type="ECO:0000256" key="4">
    <source>
        <dbReference type="SAM" id="Coils"/>
    </source>
</evidence>
<feature type="region of interest" description="Disordered" evidence="5">
    <location>
        <begin position="233"/>
        <end position="254"/>
    </location>
</feature>
<dbReference type="Gene3D" id="1.10.490.10">
    <property type="entry name" value="Globins"/>
    <property type="match status" value="1"/>
</dbReference>
<comment type="similarity">
    <text evidence="2">Belongs to the methyl-accepting chemotaxis (MCP) protein family.</text>
</comment>
<gene>
    <name evidence="7" type="ORF">SAMN05444126_10614</name>
</gene>
<keyword evidence="1 3" id="KW-0807">Transducer</keyword>
<dbReference type="PANTHER" id="PTHR32089">
    <property type="entry name" value="METHYL-ACCEPTING CHEMOTAXIS PROTEIN MCPB"/>
    <property type="match status" value="1"/>
</dbReference>
<dbReference type="GO" id="GO:0020037">
    <property type="term" value="F:heme binding"/>
    <property type="evidence" value="ECO:0007669"/>
    <property type="project" value="InterPro"/>
</dbReference>
<dbReference type="GO" id="GO:0007165">
    <property type="term" value="P:signal transduction"/>
    <property type="evidence" value="ECO:0007669"/>
    <property type="project" value="UniProtKB-KW"/>
</dbReference>
<dbReference type="GO" id="GO:0016020">
    <property type="term" value="C:membrane"/>
    <property type="evidence" value="ECO:0007669"/>
    <property type="project" value="InterPro"/>
</dbReference>
<dbReference type="PRINTS" id="PR00260">
    <property type="entry name" value="CHEMTRNSDUCR"/>
</dbReference>
<dbReference type="InterPro" id="IPR004089">
    <property type="entry name" value="MCPsignal_dom"/>
</dbReference>
<dbReference type="SUPFAM" id="SSF46458">
    <property type="entry name" value="Globin-like"/>
    <property type="match status" value="1"/>
</dbReference>
<dbReference type="PROSITE" id="PS50111">
    <property type="entry name" value="CHEMOTAXIS_TRANSDUC_2"/>
    <property type="match status" value="1"/>
</dbReference>
<evidence type="ECO:0000256" key="1">
    <source>
        <dbReference type="ARBA" id="ARBA00023224"/>
    </source>
</evidence>